<dbReference type="InterPro" id="IPR016072">
    <property type="entry name" value="Skp1_comp_dimer"/>
</dbReference>
<dbReference type="KEGG" id="dpo:6899916"/>
<dbReference type="Gene3D" id="3.30.710.10">
    <property type="entry name" value="Potassium Channel Kv1.1, Chain A"/>
    <property type="match status" value="1"/>
</dbReference>
<comment type="similarity">
    <text evidence="1 3">Belongs to the SKP1 family.</text>
</comment>
<dbReference type="SMR" id="B5DU66"/>
<gene>
    <name evidence="6" type="primary">Dpse\GA22210</name>
    <name evidence="8" type="synonym">LOC6899916</name>
    <name evidence="6" type="ORF">Dpse_GA22210</name>
</gene>
<reference evidence="6" key="3">
    <citation type="journal article" date="2012" name="PLoS ONE">
        <title>Mind the gap: upgrading genomes with Pacific Biosciences RS long-read sequencing technology.</title>
        <authorList>
            <person name="English A.C."/>
            <person name="Richards S."/>
            <person name="Han Y."/>
            <person name="Wang M."/>
            <person name="Vee V."/>
            <person name="Qu J."/>
            <person name="Qin X."/>
            <person name="Muzny D.M."/>
            <person name="Reid J.G."/>
            <person name="Worley K.C."/>
            <person name="Gibbs R.A."/>
        </authorList>
    </citation>
    <scope>NUCLEOTIDE SEQUENCE</scope>
    <source>
        <strain evidence="6">MV2-25</strain>
    </source>
</reference>
<dbReference type="Pfam" id="PF01466">
    <property type="entry name" value="Skp1"/>
    <property type="match status" value="1"/>
</dbReference>
<evidence type="ECO:0000259" key="5">
    <source>
        <dbReference type="Pfam" id="PF03931"/>
    </source>
</evidence>
<dbReference type="InterPro" id="IPR036296">
    <property type="entry name" value="SKP1-like_dim_sf"/>
</dbReference>
<sequence length="159" mass="18300">MSNNEATKMPTIKLQSSNGEDFDVDVRFLKCSGIMKGLLEDGDKEDKKKEPLVLPKVNSEILRLVLIWAEYHKDDPEPPEDEAANGRSTDDIIPWDIEFLEKEQRNVLELMMAAYYMDIMGLLQLIVQHLANMTKVKTAEQMRQIFHIPRSEIPKGPMK</sequence>
<reference evidence="6" key="4">
    <citation type="submission" date="2015-11" db="EMBL/GenBank/DDBJ databases">
        <authorList>
            <consortium name="FlyBase"/>
        </authorList>
    </citation>
    <scope>NUCLEOTIDE SEQUENCE</scope>
    <source>
        <strain evidence="6">MV2-25</strain>
    </source>
</reference>
<dbReference type="InterPro" id="IPR016073">
    <property type="entry name" value="Skp1_comp_POZ"/>
</dbReference>
<accession>B5DU66</accession>
<dbReference type="Proteomes" id="UP000001819">
    <property type="component" value="Chromosome X"/>
</dbReference>
<proteinExistence type="inferred from homology"/>
<feature type="domain" description="SKP1 component POZ" evidence="5">
    <location>
        <begin position="11"/>
        <end position="74"/>
    </location>
</feature>
<dbReference type="UniPathway" id="UPA00143"/>
<evidence type="ECO:0000256" key="1">
    <source>
        <dbReference type="ARBA" id="ARBA00009993"/>
    </source>
</evidence>
<evidence type="ECO:0000313" key="6">
    <source>
        <dbReference type="EMBL" id="EDY71869.2"/>
    </source>
</evidence>
<dbReference type="InterPro" id="IPR001232">
    <property type="entry name" value="SKP1-like"/>
</dbReference>
<dbReference type="AlphaFoldDB" id="B5DU66"/>
<reference evidence="8" key="5">
    <citation type="submission" date="2025-04" db="UniProtKB">
        <authorList>
            <consortium name="RefSeq"/>
        </authorList>
    </citation>
    <scope>IDENTIFICATION</scope>
    <source>
        <strain evidence="8">MV-25-SWS-2005</strain>
        <tissue evidence="8">Whole body</tissue>
    </source>
</reference>
<organism evidence="6">
    <name type="scientific">Drosophila pseudoobscura pseudoobscura</name>
    <name type="common">Fruit fly</name>
    <dbReference type="NCBI Taxonomy" id="46245"/>
    <lineage>
        <taxon>Eukaryota</taxon>
        <taxon>Metazoa</taxon>
        <taxon>Ecdysozoa</taxon>
        <taxon>Arthropoda</taxon>
        <taxon>Hexapoda</taxon>
        <taxon>Insecta</taxon>
        <taxon>Pterygota</taxon>
        <taxon>Neoptera</taxon>
        <taxon>Endopterygota</taxon>
        <taxon>Diptera</taxon>
        <taxon>Brachycera</taxon>
        <taxon>Muscomorpha</taxon>
        <taxon>Ephydroidea</taxon>
        <taxon>Drosophilidae</taxon>
        <taxon>Drosophila</taxon>
        <taxon>Sophophora</taxon>
    </lineage>
</organism>
<dbReference type="PANTHER" id="PTHR11165">
    <property type="entry name" value="SKP1"/>
    <property type="match status" value="1"/>
</dbReference>
<dbReference type="InterPro" id="IPR016897">
    <property type="entry name" value="SKP1"/>
</dbReference>
<dbReference type="SUPFAM" id="SSF54695">
    <property type="entry name" value="POZ domain"/>
    <property type="match status" value="1"/>
</dbReference>
<keyword evidence="7" id="KW-1185">Reference proteome</keyword>
<dbReference type="GO" id="GO:0016567">
    <property type="term" value="P:protein ubiquitination"/>
    <property type="evidence" value="ECO:0007669"/>
    <property type="project" value="UniProtKB-UniPathway"/>
</dbReference>
<evidence type="ECO:0000256" key="2">
    <source>
        <dbReference type="ARBA" id="ARBA00022786"/>
    </source>
</evidence>
<name>B5DU66_DROPS</name>
<dbReference type="Pfam" id="PF03931">
    <property type="entry name" value="Skp1_POZ"/>
    <property type="match status" value="1"/>
</dbReference>
<dbReference type="EMBL" id="CH672811">
    <property type="protein sequence ID" value="EDY71869.2"/>
    <property type="molecule type" value="Genomic_DNA"/>
</dbReference>
<protein>
    <submittedName>
        <fullName evidence="8">S-phase kinase-associated protein 1-like</fullName>
    </submittedName>
</protein>
<dbReference type="SMART" id="SM00512">
    <property type="entry name" value="Skp1"/>
    <property type="match status" value="1"/>
</dbReference>
<dbReference type="PIRSF" id="PIRSF028729">
    <property type="entry name" value="E3_ubiquit_lig_SCF_Skp"/>
    <property type="match status" value="1"/>
</dbReference>
<evidence type="ECO:0000313" key="7">
    <source>
        <dbReference type="Proteomes" id="UP000001819"/>
    </source>
</evidence>
<dbReference type="CDD" id="cd18322">
    <property type="entry name" value="BTB_POZ_SKP1"/>
    <property type="match status" value="1"/>
</dbReference>
<dbReference type="SUPFAM" id="SSF81382">
    <property type="entry name" value="Skp1 dimerisation domain-like"/>
    <property type="match status" value="1"/>
</dbReference>
<dbReference type="STRING" id="46245.B5DU66"/>
<feature type="domain" description="SKP1 component dimerisation" evidence="4">
    <location>
        <begin position="121"/>
        <end position="149"/>
    </location>
</feature>
<dbReference type="RefSeq" id="XP_002135284.2">
    <property type="nucleotide sequence ID" value="XM_002135248.3"/>
</dbReference>
<accession>A0A6I8V233</accession>
<comment type="pathway">
    <text evidence="3">Protein modification; protein ubiquitination.</text>
</comment>
<evidence type="ECO:0000259" key="4">
    <source>
        <dbReference type="Pfam" id="PF01466"/>
    </source>
</evidence>
<dbReference type="Bgee" id="FBgn0243617">
    <property type="expression patterns" value="Expressed in male reproductive system and 1 other cell type or tissue"/>
</dbReference>
<dbReference type="GO" id="GO:0006511">
    <property type="term" value="P:ubiquitin-dependent protein catabolic process"/>
    <property type="evidence" value="ECO:0007669"/>
    <property type="project" value="InterPro"/>
</dbReference>
<evidence type="ECO:0000256" key="3">
    <source>
        <dbReference type="PIRNR" id="PIRNR028729"/>
    </source>
</evidence>
<reference evidence="6" key="2">
    <citation type="journal article" date="2007" name="Nature">
        <title>Evolution of genes and genomes on the Drosophila phylogeny.</title>
        <authorList>
            <consortium name="Drosophila 12 Genomes Consortium"/>
            <person name="Clark A.G."/>
            <person name="Eisen M.B."/>
            <person name="Smith D.R."/>
            <person name="Bergman C.M."/>
            <person name="Oliver B."/>
            <person name="Markow T.A."/>
            <person name="Kaufman T.C."/>
            <person name="Kellis M."/>
            <person name="Gelbart W."/>
            <person name="Iyer V.N."/>
            <person name="Pollard D.A."/>
            <person name="Sackton T.B."/>
            <person name="Larracuente A.M."/>
            <person name="Singh N.D."/>
            <person name="Abad J.P."/>
            <person name="Abt D.N."/>
            <person name="Adryan B."/>
            <person name="Aguade M."/>
            <person name="Akashi H."/>
            <person name="Anderson W.W."/>
            <person name="Aquadro C.F."/>
            <person name="Ardell D.H."/>
            <person name="Arguello R."/>
            <person name="Artieri C.G."/>
            <person name="Barbash D.A."/>
            <person name="Barker D."/>
            <person name="Barsanti P."/>
            <person name="Batterham P."/>
            <person name="Batzoglou S."/>
            <person name="Begun D."/>
            <person name="Bhutkar A."/>
            <person name="Blanco E."/>
            <person name="Bosak S.A."/>
            <person name="Bradley R.K."/>
            <person name="Brand A.D."/>
            <person name="Brent M.R."/>
            <person name="Brooks A.N."/>
            <person name="Brown R.H."/>
            <person name="Butlin R.K."/>
            <person name="Caggese C."/>
            <person name="Calvi B.R."/>
            <person name="Bernardo de Carvalho A."/>
            <person name="Caspi A."/>
            <person name="Castrezana S."/>
            <person name="Celniker S.E."/>
            <person name="Chang J.L."/>
            <person name="Chapple C."/>
            <person name="Chatterji S."/>
            <person name="Chinwalla A."/>
            <person name="Civetta A."/>
            <person name="Clifton S.W."/>
            <person name="Comeron J.M."/>
            <person name="Costello J.C."/>
            <person name="Coyne J.A."/>
            <person name="Daub J."/>
            <person name="David R.G."/>
            <person name="Delcher A.L."/>
            <person name="Delehaunty K."/>
            <person name="Do C.B."/>
            <person name="Ebling H."/>
            <person name="Edwards K."/>
            <person name="Eickbush T."/>
            <person name="Evans J.D."/>
            <person name="Filipski A."/>
            <person name="Findeiss S."/>
            <person name="Freyhult E."/>
            <person name="Fulton L."/>
            <person name="Fulton R."/>
            <person name="Garcia A.C."/>
            <person name="Gardiner A."/>
            <person name="Garfield D.A."/>
            <person name="Garvin B.E."/>
            <person name="Gibson G."/>
            <person name="Gilbert D."/>
            <person name="Gnerre S."/>
            <person name="Godfrey J."/>
            <person name="Good R."/>
            <person name="Gotea V."/>
            <person name="Gravely B."/>
            <person name="Greenberg A.J."/>
            <person name="Griffiths-Jones S."/>
            <person name="Gross S."/>
            <person name="Guigo R."/>
            <person name="Gustafson E.A."/>
            <person name="Haerty W."/>
            <person name="Hahn M.W."/>
            <person name="Halligan D.L."/>
            <person name="Halpern A.L."/>
            <person name="Halter G.M."/>
            <person name="Han M.V."/>
            <person name="Heger A."/>
            <person name="Hillier L."/>
            <person name="Hinrichs A.S."/>
            <person name="Holmes I."/>
            <person name="Hoskins R.A."/>
            <person name="Hubisz M.J."/>
            <person name="Hultmark D."/>
            <person name="Huntley M.A."/>
            <person name="Jaffe D.B."/>
            <person name="Jagadeeshan S."/>
            <person name="Jeck W.R."/>
            <person name="Johnson J."/>
            <person name="Jones C.D."/>
            <person name="Jordan W.C."/>
            <person name="Karpen G.H."/>
            <person name="Kataoka E."/>
            <person name="Keightley P.D."/>
            <person name="Kheradpour P."/>
            <person name="Kirkness E.F."/>
            <person name="Koerich L.B."/>
            <person name="Kristiansen K."/>
            <person name="Kudrna D."/>
            <person name="Kulathinal R.J."/>
            <person name="Kumar S."/>
            <person name="Kwok R."/>
            <person name="Lander E."/>
            <person name="Langley C.H."/>
            <person name="Lapoint R."/>
            <person name="Lazzaro B.P."/>
            <person name="Lee S.J."/>
            <person name="Levesque L."/>
            <person name="Li R."/>
            <person name="Lin C.F."/>
            <person name="Lin M.F."/>
            <person name="Lindblad-Toh K."/>
            <person name="Llopart A."/>
            <person name="Long M."/>
            <person name="Low L."/>
            <person name="Lozovsky E."/>
            <person name="Lu J."/>
            <person name="Luo M."/>
            <person name="Machado C.A."/>
            <person name="Makalowski W."/>
            <person name="Marzo M."/>
            <person name="Matsuda M."/>
            <person name="Matzkin L."/>
            <person name="McAllister B."/>
            <person name="McBride C.S."/>
            <person name="McKernan B."/>
            <person name="McKernan K."/>
            <person name="Mendez-Lago M."/>
            <person name="Minx P."/>
            <person name="Mollenhauer M.U."/>
            <person name="Montooth K."/>
            <person name="Mount S.M."/>
            <person name="Mu X."/>
            <person name="Myers E."/>
            <person name="Negre B."/>
            <person name="Newfeld S."/>
            <person name="Nielsen R."/>
            <person name="Noor M.A."/>
            <person name="O'Grady P."/>
            <person name="Pachter L."/>
            <person name="Papaceit M."/>
            <person name="Parisi M.J."/>
            <person name="Parisi M."/>
            <person name="Parts L."/>
            <person name="Pedersen J.S."/>
            <person name="Pesole G."/>
            <person name="Phillippy A.M."/>
            <person name="Ponting C.P."/>
            <person name="Pop M."/>
            <person name="Porcelli D."/>
            <person name="Powell J.R."/>
            <person name="Prohaska S."/>
            <person name="Pruitt K."/>
            <person name="Puig M."/>
            <person name="Quesneville H."/>
            <person name="Ram K.R."/>
            <person name="Rand D."/>
            <person name="Rasmussen M.D."/>
            <person name="Reed L.K."/>
            <person name="Reenan R."/>
            <person name="Reily A."/>
            <person name="Remington K.A."/>
            <person name="Rieger T.T."/>
            <person name="Ritchie M.G."/>
            <person name="Robin C."/>
            <person name="Rogers Y.H."/>
            <person name="Rohde C."/>
            <person name="Rozas J."/>
            <person name="Rubenfield M.J."/>
            <person name="Ruiz A."/>
            <person name="Russo S."/>
            <person name="Salzberg S.L."/>
            <person name="Sanchez-Gracia A."/>
            <person name="Saranga D.J."/>
            <person name="Sato H."/>
            <person name="Schaeffer S.W."/>
            <person name="Schatz M.C."/>
            <person name="Schlenke T."/>
            <person name="Schwartz R."/>
            <person name="Segarra C."/>
            <person name="Singh R.S."/>
            <person name="Sirot L."/>
            <person name="Sirota M."/>
            <person name="Sisneros N.B."/>
            <person name="Smith C.D."/>
            <person name="Smith T.F."/>
            <person name="Spieth J."/>
            <person name="Stage D.E."/>
            <person name="Stark A."/>
            <person name="Stephan W."/>
            <person name="Strausberg R.L."/>
            <person name="Strempel S."/>
            <person name="Sturgill D."/>
            <person name="Sutton G."/>
            <person name="Sutton G.G."/>
            <person name="Tao W."/>
            <person name="Teichmann S."/>
            <person name="Tobari Y.N."/>
            <person name="Tomimura Y."/>
            <person name="Tsolas J.M."/>
            <person name="Valente V.L."/>
            <person name="Venter E."/>
            <person name="Venter J.C."/>
            <person name="Vicario S."/>
            <person name="Vieira F.G."/>
            <person name="Vilella A.J."/>
            <person name="Villasante A."/>
            <person name="Walenz B."/>
            <person name="Wang J."/>
            <person name="Wasserman M."/>
            <person name="Watts T."/>
            <person name="Wilson D."/>
            <person name="Wilson R.K."/>
            <person name="Wing R.A."/>
            <person name="Wolfner M.F."/>
            <person name="Wong A."/>
            <person name="Wong G.K."/>
            <person name="Wu C.I."/>
            <person name="Wu G."/>
            <person name="Yamamoto D."/>
            <person name="Yang H.P."/>
            <person name="Yang S.P."/>
            <person name="Yorke J.A."/>
            <person name="Yoshida K."/>
            <person name="Zdobnov E."/>
            <person name="Zhang P."/>
            <person name="Zhang Y."/>
            <person name="Zimin A.V."/>
            <person name="Baldwin J."/>
            <person name="Abdouelleil A."/>
            <person name="Abdulkadir J."/>
            <person name="Abebe A."/>
            <person name="Abera B."/>
            <person name="Abreu J."/>
            <person name="Acer S.C."/>
            <person name="Aftuck L."/>
            <person name="Alexander A."/>
            <person name="An P."/>
            <person name="Anderson E."/>
            <person name="Anderson S."/>
            <person name="Arachi H."/>
            <person name="Azer M."/>
            <person name="Bachantsang P."/>
            <person name="Barry A."/>
            <person name="Bayul T."/>
            <person name="Berlin A."/>
            <person name="Bessette D."/>
            <person name="Bloom T."/>
            <person name="Blye J."/>
            <person name="Boguslavskiy L."/>
            <person name="Bonnet C."/>
            <person name="Boukhgalter B."/>
            <person name="Bourzgui I."/>
            <person name="Brown A."/>
            <person name="Cahill P."/>
            <person name="Channer S."/>
            <person name="Cheshatsang Y."/>
            <person name="Chuda L."/>
            <person name="Citroen M."/>
            <person name="Collymore A."/>
            <person name="Cooke P."/>
            <person name="Costello M."/>
            <person name="D'Aco K."/>
            <person name="Daza R."/>
            <person name="De Haan G."/>
            <person name="DeGray S."/>
            <person name="DeMaso C."/>
            <person name="Dhargay N."/>
            <person name="Dooley K."/>
            <person name="Dooley E."/>
            <person name="Doricent M."/>
            <person name="Dorje P."/>
            <person name="Dorjee K."/>
            <person name="Dupes A."/>
            <person name="Elong R."/>
            <person name="Falk J."/>
            <person name="Farina A."/>
            <person name="Faro S."/>
            <person name="Ferguson D."/>
            <person name="Fisher S."/>
            <person name="Foley C.D."/>
            <person name="Franke A."/>
            <person name="Friedrich D."/>
            <person name="Gadbois L."/>
            <person name="Gearin G."/>
            <person name="Gearin C.R."/>
            <person name="Giannoukos G."/>
            <person name="Goode T."/>
            <person name="Graham J."/>
            <person name="Grandbois E."/>
            <person name="Grewal S."/>
            <person name="Gyaltsen K."/>
            <person name="Hafez N."/>
            <person name="Hagos B."/>
            <person name="Hall J."/>
            <person name="Henson C."/>
            <person name="Hollinger A."/>
            <person name="Honan T."/>
            <person name="Huard M.D."/>
            <person name="Hughes L."/>
            <person name="Hurhula B."/>
            <person name="Husby M.E."/>
            <person name="Kamat A."/>
            <person name="Kanga B."/>
            <person name="Kashin S."/>
            <person name="Khazanovich D."/>
            <person name="Kisner P."/>
            <person name="Lance K."/>
            <person name="Lara M."/>
            <person name="Lee W."/>
            <person name="Lennon N."/>
            <person name="Letendre F."/>
            <person name="LeVine R."/>
            <person name="Lipovsky A."/>
            <person name="Liu X."/>
            <person name="Liu J."/>
            <person name="Liu S."/>
            <person name="Lokyitsang T."/>
            <person name="Lokyitsang Y."/>
            <person name="Lubonja R."/>
            <person name="Lui A."/>
            <person name="MacDonald P."/>
            <person name="Magnisalis V."/>
            <person name="Maru K."/>
            <person name="Matthews C."/>
            <person name="McCusker W."/>
            <person name="McDonough S."/>
            <person name="Mehta T."/>
            <person name="Meldrim J."/>
            <person name="Meneus L."/>
            <person name="Mihai O."/>
            <person name="Mihalev A."/>
            <person name="Mihova T."/>
            <person name="Mittelman R."/>
            <person name="Mlenga V."/>
            <person name="Montmayeur A."/>
            <person name="Mulrain L."/>
            <person name="Navidi A."/>
            <person name="Naylor J."/>
            <person name="Negash T."/>
            <person name="Nguyen T."/>
            <person name="Nguyen N."/>
            <person name="Nicol R."/>
            <person name="Norbu C."/>
            <person name="Norbu N."/>
            <person name="Novod N."/>
            <person name="O'Neill B."/>
            <person name="Osman S."/>
            <person name="Markiewicz E."/>
            <person name="Oyono O.L."/>
            <person name="Patti C."/>
            <person name="Phunkhang P."/>
            <person name="Pierre F."/>
            <person name="Priest M."/>
            <person name="Raghuraman S."/>
            <person name="Rege F."/>
            <person name="Reyes R."/>
            <person name="Rise C."/>
            <person name="Rogov P."/>
            <person name="Ross K."/>
            <person name="Ryan E."/>
            <person name="Settipalli S."/>
            <person name="Shea T."/>
            <person name="Sherpa N."/>
            <person name="Shi L."/>
            <person name="Shih D."/>
            <person name="Sparrow T."/>
            <person name="Spaulding J."/>
            <person name="Stalker J."/>
            <person name="Stange-Thomann N."/>
            <person name="Stavropoulos S."/>
            <person name="Stone C."/>
            <person name="Strader C."/>
            <person name="Tesfaye S."/>
            <person name="Thomson T."/>
            <person name="Thoulutsang Y."/>
            <person name="Thoulutsang D."/>
            <person name="Topham K."/>
            <person name="Topping I."/>
            <person name="Tsamla T."/>
            <person name="Vassiliev H."/>
            <person name="Vo A."/>
            <person name="Wangchuk T."/>
            <person name="Wangdi T."/>
            <person name="Weiand M."/>
            <person name="Wilkinson J."/>
            <person name="Wilson A."/>
            <person name="Yadav S."/>
            <person name="Young G."/>
            <person name="Yu Q."/>
            <person name="Zembek L."/>
            <person name="Zhong D."/>
            <person name="Zimmer A."/>
            <person name="Zwirko Z."/>
            <person name="Jaffe D.B."/>
            <person name="Alvarez P."/>
            <person name="Brockman W."/>
            <person name="Butler J."/>
            <person name="Chin C."/>
            <person name="Gnerre S."/>
            <person name="Grabherr M."/>
            <person name="Kleber M."/>
            <person name="Mauceli E."/>
            <person name="MacCallum I."/>
        </authorList>
    </citation>
    <scope>NUCLEOTIDE SEQUENCE [LARGE SCALE GENOMIC DNA]</scope>
    <source>
        <strain evidence="6">MV2-25</strain>
    </source>
</reference>
<keyword evidence="2 3" id="KW-0833">Ubl conjugation pathway</keyword>
<evidence type="ECO:0000313" key="8">
    <source>
        <dbReference type="RefSeq" id="XP_002135284.2"/>
    </source>
</evidence>
<reference evidence="6" key="1">
    <citation type="journal article" date="2005" name="Genome Res.">
        <title>Comparative genome sequencing of Drosophila pseudoobscura: chromosomal, gene, and cis-element evolution.</title>
        <authorList>
            <person name="Richards S."/>
            <person name="Liu Y."/>
            <person name="Bettencourt B.R."/>
            <person name="Hradecky P."/>
            <person name="Letovsky S."/>
            <person name="Nielsen R."/>
            <person name="Thornton K."/>
            <person name="Hubisz M.J."/>
            <person name="Chen R."/>
            <person name="Meisel R.P."/>
            <person name="Couronne O."/>
            <person name="Hua S."/>
            <person name="Smith M.A."/>
            <person name="Zhang P."/>
            <person name="Liu J."/>
            <person name="Bussemaker H.J."/>
            <person name="van Batenburg M.F."/>
            <person name="Howells S.L."/>
            <person name="Scherer S.E."/>
            <person name="Sodergren E."/>
            <person name="Matthews B.B."/>
            <person name="Crosby M.A."/>
            <person name="Schroeder A.J."/>
            <person name="Ortiz-Barrientos D."/>
            <person name="Rives C.M."/>
            <person name="Metzker M.L."/>
            <person name="Muzny D.M."/>
            <person name="Scott G."/>
            <person name="Steffen D."/>
            <person name="Wheeler D.A."/>
            <person name="Worley K.C."/>
            <person name="Havlak P."/>
            <person name="Durbin K.J."/>
            <person name="Egan A."/>
            <person name="Gill R."/>
            <person name="Hume J."/>
            <person name="Morgan M.B."/>
            <person name="Miner G."/>
            <person name="Hamilton C."/>
            <person name="Huang Y."/>
            <person name="Waldron L."/>
            <person name="Verduzco D."/>
            <person name="Clerc-Blankenburg K.P."/>
            <person name="Dubchak I."/>
            <person name="Noor M.A."/>
            <person name="Anderson W."/>
            <person name="White K.P."/>
            <person name="Clark A.G."/>
            <person name="Schaeffer S.W."/>
            <person name="Gelbart W."/>
            <person name="Weinstock G.M."/>
            <person name="Gibbs R.A."/>
        </authorList>
    </citation>
    <scope>NUCLEOTIDE SEQUENCE [LARGE SCALE GENOMIC DNA]</scope>
    <source>
        <strain evidence="6">MV2-25</strain>
    </source>
</reference>
<dbReference type="InterPro" id="IPR011333">
    <property type="entry name" value="SKP1/BTB/POZ_sf"/>
</dbReference>